<dbReference type="AlphaFoldDB" id="A0A7R9B2D8"/>
<dbReference type="PROSITE" id="PS50041">
    <property type="entry name" value="C_TYPE_LECTIN_2"/>
    <property type="match status" value="2"/>
</dbReference>
<dbReference type="Pfam" id="PF00059">
    <property type="entry name" value="Lectin_C"/>
    <property type="match status" value="2"/>
</dbReference>
<feature type="domain" description="C-type lectin" evidence="3">
    <location>
        <begin position="613"/>
        <end position="732"/>
    </location>
</feature>
<feature type="region of interest" description="Disordered" evidence="1">
    <location>
        <begin position="333"/>
        <end position="368"/>
    </location>
</feature>
<feature type="chain" id="PRO_5030957288" description="C-type lectin domain-containing protein" evidence="2">
    <location>
        <begin position="23"/>
        <end position="736"/>
    </location>
</feature>
<keyword evidence="2" id="KW-0732">Signal</keyword>
<dbReference type="SMART" id="SM00034">
    <property type="entry name" value="CLECT"/>
    <property type="match status" value="3"/>
</dbReference>
<sequence>MYSLHLSWGVILVLHILKVVDGELSTCTGPKQVGMKFSITSSRNQTGHWIAKVSMQHDARESVGEDKEAGPWEVELDHSTSSCEDKETIRILARIIAPPKRPGSDYELVPGLGYYKFHVTPLSWEEARLTCHREGAHLAIVNSETENGVLKRLFAKFPSFETESPLNTQAYLGVNDILVEGHFVTVFGTPLSSVGYAPWLAGGPSGGTEDCVVLSRTGLLNDVPCDIELPFFCEQEACHISAMTSRILVLAILAWCLAGSSGRPQVSVLKRKSPCSQANLRVEGRNSEAGIWAVRLGRLQAAVEHHAEGGLPTDSSDEEGDWEAFVYHHDEDCDDTLDPEQGGEGGGTSDSPSARPVDPTYDYDENGQGYKLHNETKPYDNATDVCASEDAYIAIINSREELEHLRKLFGLYPHIDDNNIINNQAFVSDGRTIDVTDFQDFSPERDLGYIEWAPGQPDNFMEDEYCLNYSTFQTVSEVIMTSVALLAIVALWCGAVCQSRPLEELIKSGNPCSAALLHVQGLHSMAGNWTVRLGQLQAAVSHIVEGSLTDSKEPGEWVAALYNRDQGCTEDDLRQFIGTLDGVVPEEGNGEPSSRDRPVLPDGYTTIDQVGSYKWHLEQKGWDEAEATCQSEGGHLVVINSDKEALFVLDLFSSQKGEVQTDLKSSHYGVRDNEQDGSFVTIYGTPLSETGYERWARGQPDDENGVEFCIELLRNGEFNDEPCFKELPFICEILFH</sequence>
<evidence type="ECO:0000313" key="4">
    <source>
        <dbReference type="EMBL" id="CAD7263852.1"/>
    </source>
</evidence>
<gene>
    <name evidence="4" type="ORF">TSIB3V08_LOCUS7919</name>
</gene>
<dbReference type="InterPro" id="IPR050111">
    <property type="entry name" value="C-type_lectin/snaclec_domain"/>
</dbReference>
<evidence type="ECO:0000259" key="3">
    <source>
        <dbReference type="PROSITE" id="PS50041"/>
    </source>
</evidence>
<dbReference type="CDD" id="cd00037">
    <property type="entry name" value="CLECT"/>
    <property type="match status" value="3"/>
</dbReference>
<evidence type="ECO:0000256" key="2">
    <source>
        <dbReference type="SAM" id="SignalP"/>
    </source>
</evidence>
<accession>A0A7R9B2D8</accession>
<dbReference type="Gene3D" id="3.10.100.10">
    <property type="entry name" value="Mannose-Binding Protein A, subunit A"/>
    <property type="match status" value="3"/>
</dbReference>
<dbReference type="PANTHER" id="PTHR22803">
    <property type="entry name" value="MANNOSE, PHOSPHOLIPASE, LECTIN RECEPTOR RELATED"/>
    <property type="match status" value="1"/>
</dbReference>
<feature type="signal peptide" evidence="2">
    <location>
        <begin position="1"/>
        <end position="22"/>
    </location>
</feature>
<evidence type="ECO:0000256" key="1">
    <source>
        <dbReference type="SAM" id="MobiDB-lite"/>
    </source>
</evidence>
<dbReference type="InterPro" id="IPR016186">
    <property type="entry name" value="C-type_lectin-like/link_sf"/>
</dbReference>
<dbReference type="InterPro" id="IPR016187">
    <property type="entry name" value="CTDL_fold"/>
</dbReference>
<reference evidence="4" key="1">
    <citation type="submission" date="2020-11" db="EMBL/GenBank/DDBJ databases">
        <authorList>
            <person name="Tran Van P."/>
        </authorList>
    </citation>
    <scope>NUCLEOTIDE SEQUENCE</scope>
</reference>
<dbReference type="EMBL" id="OC003904">
    <property type="protein sequence ID" value="CAD7263852.1"/>
    <property type="molecule type" value="Genomic_DNA"/>
</dbReference>
<feature type="domain" description="C-type lectin" evidence="3">
    <location>
        <begin position="115"/>
        <end position="234"/>
    </location>
</feature>
<protein>
    <recommendedName>
        <fullName evidence="3">C-type lectin domain-containing protein</fullName>
    </recommendedName>
</protein>
<name>A0A7R9B2D8_TIMSH</name>
<dbReference type="SUPFAM" id="SSF56436">
    <property type="entry name" value="C-type lectin-like"/>
    <property type="match status" value="3"/>
</dbReference>
<proteinExistence type="predicted"/>
<organism evidence="4">
    <name type="scientific">Timema shepardi</name>
    <name type="common">Walking stick</name>
    <dbReference type="NCBI Taxonomy" id="629360"/>
    <lineage>
        <taxon>Eukaryota</taxon>
        <taxon>Metazoa</taxon>
        <taxon>Ecdysozoa</taxon>
        <taxon>Arthropoda</taxon>
        <taxon>Hexapoda</taxon>
        <taxon>Insecta</taxon>
        <taxon>Pterygota</taxon>
        <taxon>Neoptera</taxon>
        <taxon>Polyneoptera</taxon>
        <taxon>Phasmatodea</taxon>
        <taxon>Timematodea</taxon>
        <taxon>Timematoidea</taxon>
        <taxon>Timematidae</taxon>
        <taxon>Timema</taxon>
    </lineage>
</organism>
<dbReference type="InterPro" id="IPR001304">
    <property type="entry name" value="C-type_lectin-like"/>
</dbReference>